<dbReference type="EMBL" id="UHEF01000001">
    <property type="protein sequence ID" value="SUM89062.1"/>
    <property type="molecule type" value="Genomic_DNA"/>
</dbReference>
<dbReference type="EMBL" id="POVK01000015">
    <property type="protein sequence ID" value="NHA34050.1"/>
    <property type="molecule type" value="Genomic_DNA"/>
</dbReference>
<organism evidence="3">
    <name type="scientific">Staphylococcus schleiferi</name>
    <dbReference type="NCBI Taxonomy" id="1295"/>
    <lineage>
        <taxon>Bacteria</taxon>
        <taxon>Bacillati</taxon>
        <taxon>Bacillota</taxon>
        <taxon>Bacilli</taxon>
        <taxon>Bacillales</taxon>
        <taxon>Staphylococcaceae</taxon>
        <taxon>Staphylococcus</taxon>
    </lineage>
</organism>
<evidence type="ECO:0000313" key="4">
    <source>
        <dbReference type="Proteomes" id="UP000264146"/>
    </source>
</evidence>
<dbReference type="EMBL" id="LR962863">
    <property type="protein sequence ID" value="CAD7359857.1"/>
    <property type="molecule type" value="Genomic_DNA"/>
</dbReference>
<dbReference type="Proteomes" id="UP000264146">
    <property type="component" value="Chromosome"/>
</dbReference>
<reference evidence="3" key="2">
    <citation type="submission" date="2018-06" db="EMBL/GenBank/DDBJ databases">
        <authorList>
            <consortium name="Pathogen Informatics"/>
            <person name="Doyle S."/>
        </authorList>
    </citation>
    <scope>NUCLEOTIDE SEQUENCE [LARGE SCALE GENOMIC DNA]</scope>
    <source>
        <strain evidence="3">NCTC12218</strain>
    </source>
</reference>
<reference evidence="1 4" key="3">
    <citation type="submission" date="2020-11" db="EMBL/GenBank/DDBJ databases">
        <authorList>
            <consortium name="Pathogen Informatics"/>
        </authorList>
    </citation>
    <scope>NUCLEOTIDE SEQUENCE [LARGE SCALE GENOMIC DNA]</scope>
    <source>
        <strain evidence="1 4">NCTC12218</strain>
    </source>
</reference>
<proteinExistence type="predicted"/>
<keyword evidence="5" id="KW-1185">Reference proteome</keyword>
<dbReference type="Pfam" id="PF23857">
    <property type="entry name" value="Phage_TAC_19"/>
    <property type="match status" value="1"/>
</dbReference>
<dbReference type="AlphaFoldDB" id="A0A7Z7QPV3"/>
<dbReference type="RefSeq" id="WP_126496170.1">
    <property type="nucleotide sequence ID" value="NZ_CALYJJ010000001.1"/>
</dbReference>
<dbReference type="InterPro" id="IPR057006">
    <property type="entry name" value="Phage_TAC_19"/>
</dbReference>
<evidence type="ECO:0000313" key="3">
    <source>
        <dbReference type="EMBL" id="SUM89062.1"/>
    </source>
</evidence>
<protein>
    <submittedName>
        <fullName evidence="3">Bacteriophage</fullName>
    </submittedName>
</protein>
<dbReference type="Proteomes" id="UP000572988">
    <property type="component" value="Unassembled WGS sequence"/>
</dbReference>
<evidence type="ECO:0000313" key="5">
    <source>
        <dbReference type="Proteomes" id="UP000572988"/>
    </source>
</evidence>
<name>A0A7Z7QPV3_STASC</name>
<accession>A0A7Z7QPV3</accession>
<evidence type="ECO:0000313" key="1">
    <source>
        <dbReference type="EMBL" id="CAD7359857.1"/>
    </source>
</evidence>
<sequence length="148" mass="16727">MARPSIELITGYTKAGKPQTKKYLAKPIITLFDTIQGTKLAKKMQNLYADSDFKELTEEEYSVLSETEKAEYNDKLLEQEKVTLEMFDAIEEITTFIAEMFGNQFTSEELQKGLESGEKGFETLSEVLGTLIAGDVDETKKFVSEKTK</sequence>
<evidence type="ECO:0000313" key="2">
    <source>
        <dbReference type="EMBL" id="NHA34050.1"/>
    </source>
</evidence>
<reference evidence="2 5" key="1">
    <citation type="submission" date="2018-01" db="EMBL/GenBank/DDBJ databases">
        <title>Complete genome sequence of Staphylococcus Scheliferi isolated from human.</title>
        <authorList>
            <person name="Abouelkhair M.A."/>
            <person name="Bemis D.A."/>
            <person name="Kania S.A."/>
        </authorList>
    </citation>
    <scope>NUCLEOTIDE SEQUENCE [LARGE SCALE GENOMIC DNA]</scope>
    <source>
        <strain evidence="2 5">ATCC 43808</strain>
    </source>
</reference>
<gene>
    <name evidence="2" type="ORF">C1O36_05830</name>
    <name evidence="3" type="ORF">NCTC12218_01519</name>
</gene>
<dbReference type="NCBIfam" id="NF047360">
    <property type="entry name" value="tail_chap_PVL"/>
    <property type="match status" value="1"/>
</dbReference>